<dbReference type="EMBL" id="PNEN01000576">
    <property type="protein sequence ID" value="PPJ53782.1"/>
    <property type="molecule type" value="Genomic_DNA"/>
</dbReference>
<comment type="caution">
    <text evidence="2">The sequence shown here is derived from an EMBL/GenBank/DDBJ whole genome shotgun (WGS) entry which is preliminary data.</text>
</comment>
<dbReference type="AlphaFoldDB" id="A0A2S6C218"/>
<sequence>MVDQPPANVLSFDELVKNTSLSELVPHPNVVQFSSRSSPPNPGSILRPAPQTREQNTSNYPKTPAFQVASFDFRGGFCSGCPRSSRRRHVKHVHGIQGGHVYNLEGLPGVTLYPRLFIECLIERRLIDELLVGDEKLSGPSDLASPNKPASSEPKPLPKSVATFFAGLFDLREQTGSLQVSNAASMPALNLVNSEEGIQLFLSFGCDCALVLGSDADASAANVNYESVLYRHAHDFINTDSNSRHPGGPSDEVARQTAHAAILLRSGDVFTLNEQASRTWIGIAQVLESPFACPAQGSAQSVNGATGSWQKAYYTPLNNRHVLFKAC</sequence>
<feature type="region of interest" description="Disordered" evidence="1">
    <location>
        <begin position="31"/>
        <end position="62"/>
    </location>
</feature>
<feature type="compositionally biased region" description="Polar residues" evidence="1">
    <location>
        <begin position="52"/>
        <end position="61"/>
    </location>
</feature>
<protein>
    <submittedName>
        <fullName evidence="2">Uncharacterized protein</fullName>
    </submittedName>
</protein>
<accession>A0A2S6C218</accession>
<gene>
    <name evidence="2" type="ORF">CBER1_04552</name>
</gene>
<keyword evidence="3" id="KW-1185">Reference proteome</keyword>
<evidence type="ECO:0000313" key="2">
    <source>
        <dbReference type="EMBL" id="PPJ53782.1"/>
    </source>
</evidence>
<evidence type="ECO:0000256" key="1">
    <source>
        <dbReference type="SAM" id="MobiDB-lite"/>
    </source>
</evidence>
<organism evidence="2 3">
    <name type="scientific">Cercospora berteroae</name>
    <dbReference type="NCBI Taxonomy" id="357750"/>
    <lineage>
        <taxon>Eukaryota</taxon>
        <taxon>Fungi</taxon>
        <taxon>Dikarya</taxon>
        <taxon>Ascomycota</taxon>
        <taxon>Pezizomycotina</taxon>
        <taxon>Dothideomycetes</taxon>
        <taxon>Dothideomycetidae</taxon>
        <taxon>Mycosphaerellales</taxon>
        <taxon>Mycosphaerellaceae</taxon>
        <taxon>Cercospora</taxon>
    </lineage>
</organism>
<proteinExistence type="predicted"/>
<name>A0A2S6C218_9PEZI</name>
<evidence type="ECO:0000313" key="3">
    <source>
        <dbReference type="Proteomes" id="UP000237631"/>
    </source>
</evidence>
<reference evidence="3" key="1">
    <citation type="journal article" date="2017" name="bioRxiv">
        <title>Conservation of a gene cluster reveals novel cercosporin biosynthetic mechanisms and extends production to the genus Colletotrichum.</title>
        <authorList>
            <person name="de Jonge R."/>
            <person name="Ebert M.K."/>
            <person name="Huitt-Roehl C.R."/>
            <person name="Pal P."/>
            <person name="Suttle J.C."/>
            <person name="Spanner R.E."/>
            <person name="Neubauer J.D."/>
            <person name="Jurick W.M.II."/>
            <person name="Stott K.A."/>
            <person name="Secor G.A."/>
            <person name="Thomma B.P.H.J."/>
            <person name="Van de Peer Y."/>
            <person name="Townsend C.A."/>
            <person name="Bolton M.D."/>
        </authorList>
    </citation>
    <scope>NUCLEOTIDE SEQUENCE [LARGE SCALE GENOMIC DNA]</scope>
    <source>
        <strain evidence="3">CBS538.71</strain>
    </source>
</reference>
<dbReference type="Proteomes" id="UP000237631">
    <property type="component" value="Unassembled WGS sequence"/>
</dbReference>